<evidence type="ECO:0000313" key="2">
    <source>
        <dbReference type="Proteomes" id="UP000580250"/>
    </source>
</evidence>
<protein>
    <submittedName>
        <fullName evidence="1">Uncharacterized protein</fullName>
    </submittedName>
</protein>
<sequence length="40" mass="4712">MQSNNATPHIRITVDVNLSVMFIYIFKNNNEEIGKDERLF</sequence>
<gene>
    <name evidence="1" type="ORF">MENT_LOCUS34265</name>
</gene>
<name>A0A6V7W5T8_MELEN</name>
<evidence type="ECO:0000313" key="1">
    <source>
        <dbReference type="EMBL" id="CAD2182078.1"/>
    </source>
</evidence>
<proteinExistence type="predicted"/>
<comment type="caution">
    <text evidence="1">The sequence shown here is derived from an EMBL/GenBank/DDBJ whole genome shotgun (WGS) entry which is preliminary data.</text>
</comment>
<dbReference type="Proteomes" id="UP000580250">
    <property type="component" value="Unassembled WGS sequence"/>
</dbReference>
<organism evidence="1 2">
    <name type="scientific">Meloidogyne enterolobii</name>
    <name type="common">Root-knot nematode worm</name>
    <name type="synonym">Meloidogyne mayaguensis</name>
    <dbReference type="NCBI Taxonomy" id="390850"/>
    <lineage>
        <taxon>Eukaryota</taxon>
        <taxon>Metazoa</taxon>
        <taxon>Ecdysozoa</taxon>
        <taxon>Nematoda</taxon>
        <taxon>Chromadorea</taxon>
        <taxon>Rhabditida</taxon>
        <taxon>Tylenchina</taxon>
        <taxon>Tylenchomorpha</taxon>
        <taxon>Tylenchoidea</taxon>
        <taxon>Meloidogynidae</taxon>
        <taxon>Meloidogyninae</taxon>
        <taxon>Meloidogyne</taxon>
    </lineage>
</organism>
<reference evidence="1 2" key="1">
    <citation type="submission" date="2020-08" db="EMBL/GenBank/DDBJ databases">
        <authorList>
            <person name="Koutsovoulos G."/>
            <person name="Danchin GJ E."/>
        </authorList>
    </citation>
    <scope>NUCLEOTIDE SEQUENCE [LARGE SCALE GENOMIC DNA]</scope>
</reference>
<dbReference type="EMBL" id="CAJEWN010000420">
    <property type="protein sequence ID" value="CAD2182078.1"/>
    <property type="molecule type" value="Genomic_DNA"/>
</dbReference>
<accession>A0A6V7W5T8</accession>
<dbReference type="AlphaFoldDB" id="A0A6V7W5T8"/>